<gene>
    <name evidence="1" type="ORF">QLS65_07410</name>
</gene>
<reference evidence="1 2" key="1">
    <citation type="submission" date="2023-04" db="EMBL/GenBank/DDBJ databases">
        <title>Two novel species of Flavobacterium.</title>
        <authorList>
            <person name="Liu Q."/>
            <person name="Xin Y.-H."/>
        </authorList>
    </citation>
    <scope>NUCLEOTIDE SEQUENCE [LARGE SCALE GENOMIC DNA]</scope>
    <source>
        <strain evidence="1 2">LB1P51</strain>
    </source>
</reference>
<dbReference type="EMBL" id="JASCRZ010000002">
    <property type="protein sequence ID" value="MDI5894718.1"/>
    <property type="molecule type" value="Genomic_DNA"/>
</dbReference>
<proteinExistence type="predicted"/>
<evidence type="ECO:0000313" key="2">
    <source>
        <dbReference type="Proteomes" id="UP001243403"/>
    </source>
</evidence>
<comment type="caution">
    <text evidence="1">The sequence shown here is derived from an EMBL/GenBank/DDBJ whole genome shotgun (WGS) entry which is preliminary data.</text>
</comment>
<dbReference type="Proteomes" id="UP001243403">
    <property type="component" value="Unassembled WGS sequence"/>
</dbReference>
<evidence type="ECO:0000313" key="1">
    <source>
        <dbReference type="EMBL" id="MDI5894718.1"/>
    </source>
</evidence>
<name>A0ABT6V909_9FLAO</name>
<keyword evidence="2" id="KW-1185">Reference proteome</keyword>
<sequence>MQTIKLKINDSIYNELMWFLNRFSKDEVEIIKENEDFTETKNYLERELEDIKSGTATFFTVEEAEIRIEKTIRKYENPS</sequence>
<protein>
    <submittedName>
        <fullName evidence="1">tRNA pseudouridine synthase A</fullName>
    </submittedName>
</protein>
<accession>A0ABT6V909</accession>
<organism evidence="1 2">
    <name type="scientific">Flavobacterium algoritolerans</name>
    <dbReference type="NCBI Taxonomy" id="3041254"/>
    <lineage>
        <taxon>Bacteria</taxon>
        <taxon>Pseudomonadati</taxon>
        <taxon>Bacteroidota</taxon>
        <taxon>Flavobacteriia</taxon>
        <taxon>Flavobacteriales</taxon>
        <taxon>Flavobacteriaceae</taxon>
        <taxon>Flavobacterium</taxon>
    </lineage>
</organism>
<dbReference type="RefSeq" id="WP_282716321.1">
    <property type="nucleotide sequence ID" value="NZ_JASCRZ010000002.1"/>
</dbReference>